<evidence type="ECO:0000313" key="1">
    <source>
        <dbReference type="EMBL" id="CUU83272.1"/>
    </source>
</evidence>
<proteinExistence type="predicted"/>
<protein>
    <submittedName>
        <fullName evidence="1">Uncharacterized protein</fullName>
    </submittedName>
</protein>
<dbReference type="RefSeq" id="WP_059427518.1">
    <property type="nucleotide sequence ID" value="NZ_FAUV01000003.1"/>
</dbReference>
<evidence type="ECO:0000313" key="2">
    <source>
        <dbReference type="Proteomes" id="UP000052257"/>
    </source>
</evidence>
<gene>
    <name evidence="1" type="ORF">ERS739220_01413</name>
</gene>
<name>A0A9W5ARV5_CAMHY</name>
<dbReference type="EMBL" id="FAUW01000003">
    <property type="protein sequence ID" value="CUU83272.1"/>
    <property type="molecule type" value="Genomic_DNA"/>
</dbReference>
<dbReference type="AlphaFoldDB" id="A0A9W5ARV5"/>
<sequence length="116" mass="13642">MMTLLKIIITVIGIIVASKVLISFDHSKEDFKTDYQNAQKEFNQAVDKYYKEDLNSKIVPQKQETSVDKTNSQVAKVDTKIVAQEPVNKEEKVQKDNFDRSFEEFEKEFDKKWKNF</sequence>
<comment type="caution">
    <text evidence="1">The sequence shown here is derived from an EMBL/GenBank/DDBJ whole genome shotgun (WGS) entry which is preliminary data.</text>
</comment>
<reference evidence="1 2" key="1">
    <citation type="submission" date="2015-11" db="EMBL/GenBank/DDBJ databases">
        <authorList>
            <consortium name="Pathogen Informatics"/>
        </authorList>
    </citation>
    <scope>NUCLEOTIDE SEQUENCE [LARGE SCALE GENOMIC DNA]</scope>
    <source>
        <strain evidence="1 2">006A-0191</strain>
    </source>
</reference>
<organism evidence="1 2">
    <name type="scientific">Campylobacter hyointestinalis subsp. hyointestinalis</name>
    <dbReference type="NCBI Taxonomy" id="91352"/>
    <lineage>
        <taxon>Bacteria</taxon>
        <taxon>Pseudomonadati</taxon>
        <taxon>Campylobacterota</taxon>
        <taxon>Epsilonproteobacteria</taxon>
        <taxon>Campylobacterales</taxon>
        <taxon>Campylobacteraceae</taxon>
        <taxon>Campylobacter</taxon>
    </lineage>
</organism>
<dbReference type="Proteomes" id="UP000052257">
    <property type="component" value="Unassembled WGS sequence"/>
</dbReference>
<accession>A0A9W5ARV5</accession>